<gene>
    <name evidence="1" type="ORF">RPERSI_LOCUS29811</name>
</gene>
<reference evidence="1" key="1">
    <citation type="submission" date="2021-06" db="EMBL/GenBank/DDBJ databases">
        <authorList>
            <person name="Kallberg Y."/>
            <person name="Tangrot J."/>
            <person name="Rosling A."/>
        </authorList>
    </citation>
    <scope>NUCLEOTIDE SEQUENCE</scope>
    <source>
        <strain evidence="1">MA461A</strain>
    </source>
</reference>
<dbReference type="Proteomes" id="UP000789920">
    <property type="component" value="Unassembled WGS sequence"/>
</dbReference>
<name>A0ACA9SEN2_9GLOM</name>
<feature type="non-terminal residue" evidence="1">
    <location>
        <position position="178"/>
    </location>
</feature>
<evidence type="ECO:0000313" key="2">
    <source>
        <dbReference type="Proteomes" id="UP000789920"/>
    </source>
</evidence>
<organism evidence="1 2">
    <name type="scientific">Racocetra persica</name>
    <dbReference type="NCBI Taxonomy" id="160502"/>
    <lineage>
        <taxon>Eukaryota</taxon>
        <taxon>Fungi</taxon>
        <taxon>Fungi incertae sedis</taxon>
        <taxon>Mucoromycota</taxon>
        <taxon>Glomeromycotina</taxon>
        <taxon>Glomeromycetes</taxon>
        <taxon>Diversisporales</taxon>
        <taxon>Gigasporaceae</taxon>
        <taxon>Racocetra</taxon>
    </lineage>
</organism>
<feature type="non-terminal residue" evidence="1">
    <location>
        <position position="1"/>
    </location>
</feature>
<comment type="caution">
    <text evidence="1">The sequence shown here is derived from an EMBL/GenBank/DDBJ whole genome shotgun (WGS) entry which is preliminary data.</text>
</comment>
<protein>
    <submittedName>
        <fullName evidence="1">28996_t:CDS:1</fullName>
    </submittedName>
</protein>
<sequence length="178" mass="20891">RELYAPNEKLKELELPVIQWEDWNKNSKEAKFIIKLGLQTHPSFQTIMNLMVQNRSSGLALEYFFRNRSSGLGVKALEYFVSKLNDKYSREYNSNSIQEEFLPCVNSGIYAKPSECYSSPDCAVMGFKILHQRWHPWAVQLGVKQHPDHNLLIERLKNCPPRNIDDAKRIFEYLAKRR</sequence>
<dbReference type="EMBL" id="CAJVQC010113702">
    <property type="protein sequence ID" value="CAG8836111.1"/>
    <property type="molecule type" value="Genomic_DNA"/>
</dbReference>
<accession>A0ACA9SEN2</accession>
<keyword evidence="2" id="KW-1185">Reference proteome</keyword>
<proteinExistence type="predicted"/>
<evidence type="ECO:0000313" key="1">
    <source>
        <dbReference type="EMBL" id="CAG8836111.1"/>
    </source>
</evidence>